<name>A0AC58RPJ1_TOBAC</name>
<sequence length="317" mass="36028">MAIPEDSTTNANVGARSGTGMVGSTTILDHNHPLYLHPSDGPGSMSVGLILTGMENYSLWSRAMKVALLEKNKLCLVDGSISKEDFGTKLGSQWYRCNDIVTSWLMSNVSRELVIRVLFSSNAQKIWAAFKERFDKVNGSRLYYLHKEIFTLTQGISSVSTYFTKLKDLWAEYDSILPPPSSATEYIEQLEYQRLLQFLMGLNDGFEQARSQILLMPTLSSIDKAYAMVVQDENRKMIAGNAYGQAGHTDPTTLFTARPSRNFNLKCEFCHLKGHTKIECYKIMKYEFCNKTGHRKENCYKIIGYPTNSSRRRKRMQ</sequence>
<proteinExistence type="predicted"/>
<reference evidence="2" key="2">
    <citation type="submission" date="2025-08" db="UniProtKB">
        <authorList>
            <consortium name="RefSeq"/>
        </authorList>
    </citation>
    <scope>IDENTIFICATION</scope>
    <source>
        <tissue evidence="2">Leaf</tissue>
    </source>
</reference>
<organism evidence="1 2">
    <name type="scientific">Nicotiana tabacum</name>
    <name type="common">Common tobacco</name>
    <dbReference type="NCBI Taxonomy" id="4097"/>
    <lineage>
        <taxon>Eukaryota</taxon>
        <taxon>Viridiplantae</taxon>
        <taxon>Streptophyta</taxon>
        <taxon>Embryophyta</taxon>
        <taxon>Tracheophyta</taxon>
        <taxon>Spermatophyta</taxon>
        <taxon>Magnoliopsida</taxon>
        <taxon>eudicotyledons</taxon>
        <taxon>Gunneridae</taxon>
        <taxon>Pentapetalae</taxon>
        <taxon>asterids</taxon>
        <taxon>lamiids</taxon>
        <taxon>Solanales</taxon>
        <taxon>Solanaceae</taxon>
        <taxon>Nicotianoideae</taxon>
        <taxon>Nicotianeae</taxon>
        <taxon>Nicotiana</taxon>
    </lineage>
</organism>
<protein>
    <submittedName>
        <fullName evidence="2">Uncharacterized protein LOC142162228</fullName>
    </submittedName>
</protein>
<accession>A0AC58RPJ1</accession>
<keyword evidence="1" id="KW-1185">Reference proteome</keyword>
<reference evidence="1" key="1">
    <citation type="journal article" date="2014" name="Nat. Commun.">
        <title>The tobacco genome sequence and its comparison with those of tomato and potato.</title>
        <authorList>
            <person name="Sierro N."/>
            <person name="Battey J.N."/>
            <person name="Ouadi S."/>
            <person name="Bakaher N."/>
            <person name="Bovet L."/>
            <person name="Willig A."/>
            <person name="Goepfert S."/>
            <person name="Peitsch M.C."/>
            <person name="Ivanov N.V."/>
        </authorList>
    </citation>
    <scope>NUCLEOTIDE SEQUENCE [LARGE SCALE GENOMIC DNA]</scope>
</reference>
<evidence type="ECO:0000313" key="1">
    <source>
        <dbReference type="Proteomes" id="UP000790787"/>
    </source>
</evidence>
<dbReference type="RefSeq" id="XP_075074654.1">
    <property type="nucleotide sequence ID" value="XM_075218553.1"/>
</dbReference>
<gene>
    <name evidence="2" type="primary">LOC142162228</name>
</gene>
<dbReference type="Proteomes" id="UP000790787">
    <property type="component" value="Chromosome 7"/>
</dbReference>
<evidence type="ECO:0000313" key="2">
    <source>
        <dbReference type="RefSeq" id="XP_075074654.1"/>
    </source>
</evidence>